<name>A0A1Q5TBC4_9EURO</name>
<feature type="compositionally biased region" description="Basic and acidic residues" evidence="1">
    <location>
        <begin position="216"/>
        <end position="241"/>
    </location>
</feature>
<evidence type="ECO:0000256" key="2">
    <source>
        <dbReference type="SAM" id="Phobius"/>
    </source>
</evidence>
<feature type="transmembrane region" description="Helical" evidence="2">
    <location>
        <begin position="111"/>
        <end position="130"/>
    </location>
</feature>
<keyword evidence="2" id="KW-1133">Transmembrane helix</keyword>
<dbReference type="GO" id="GO:0032933">
    <property type="term" value="P:SREBP signaling pathway"/>
    <property type="evidence" value="ECO:0007669"/>
    <property type="project" value="InterPro"/>
</dbReference>
<dbReference type="AlphaFoldDB" id="A0A1Q5TBC4"/>
<proteinExistence type="predicted"/>
<feature type="transmembrane region" description="Helical" evidence="2">
    <location>
        <begin position="66"/>
        <end position="91"/>
    </location>
</feature>
<keyword evidence="2" id="KW-0812">Transmembrane</keyword>
<dbReference type="EMBL" id="MNBE01000695">
    <property type="protein sequence ID" value="OKO97513.1"/>
    <property type="molecule type" value="Genomic_DNA"/>
</dbReference>
<feature type="compositionally biased region" description="Low complexity" evidence="1">
    <location>
        <begin position="196"/>
        <end position="211"/>
    </location>
</feature>
<dbReference type="InterPro" id="IPR013715">
    <property type="entry name" value="DUF1746"/>
</dbReference>
<dbReference type="Pfam" id="PF08508">
    <property type="entry name" value="DUF1746"/>
    <property type="match status" value="1"/>
</dbReference>
<dbReference type="InterPro" id="IPR038967">
    <property type="entry name" value="Dsc4-like"/>
</dbReference>
<protein>
    <recommendedName>
        <fullName evidence="3">DUF1746 domain-containing protein</fullName>
    </recommendedName>
</protein>
<gene>
    <name evidence="4" type="ORF">PENSUB_10307</name>
</gene>
<dbReference type="PANTHER" id="PTHR39405:SF1">
    <property type="entry name" value="DSC E3 UBIQUITIN LIGASE COMPLEX SUBUNIT 4"/>
    <property type="match status" value="1"/>
</dbReference>
<dbReference type="PANTHER" id="PTHR39405">
    <property type="entry name" value="DSC E3 UBIQUITIN LIGASE COMPLEX SUBUNIT 4"/>
    <property type="match status" value="1"/>
</dbReference>
<dbReference type="STRING" id="1316194.A0A1Q5TBC4"/>
<evidence type="ECO:0000313" key="5">
    <source>
        <dbReference type="Proteomes" id="UP000186955"/>
    </source>
</evidence>
<dbReference type="GO" id="GO:0005783">
    <property type="term" value="C:endoplasmic reticulum"/>
    <property type="evidence" value="ECO:0007669"/>
    <property type="project" value="TreeGrafter"/>
</dbReference>
<dbReference type="Proteomes" id="UP000186955">
    <property type="component" value="Unassembled WGS sequence"/>
</dbReference>
<feature type="region of interest" description="Disordered" evidence="1">
    <location>
        <begin position="196"/>
        <end position="256"/>
    </location>
</feature>
<sequence length="356" mass="38860">MTDVDAFRDAEHIADVSGISLEDVEPGSPALASNGGIRNQNNSRVKKLQSAAKVAFIDRLLRDLDILIYCELSALYYMDCSIILFIIRAVVQLIFFTPKAPPFDPTRNQPFIGAILGSNLVCMIFHAFFIRPETSESERGYLHGGIFIDFIGQKPVPVFRLLAFDTLILLVDIIMLALIIERVKTVGSKGLASLARNGGTATNANAETNTTQSGTQDHDAEERGARSSEDAGDFNDSRPEENTANTSPVPEIDDDVYDERTTLLADPGEGGTGPIPRGGHPLDSYATGQAVIMDMGFFTTIRDQWRHSTTPVRRGDGRYAPSPQAATFLRERLGLQVGADGRIGTPMVHQFMVNTN</sequence>
<feature type="domain" description="DUF1746" evidence="3">
    <location>
        <begin position="63"/>
        <end position="175"/>
    </location>
</feature>
<evidence type="ECO:0000313" key="4">
    <source>
        <dbReference type="EMBL" id="OKO97513.1"/>
    </source>
</evidence>
<evidence type="ECO:0000256" key="1">
    <source>
        <dbReference type="SAM" id="MobiDB-lite"/>
    </source>
</evidence>
<evidence type="ECO:0000259" key="3">
    <source>
        <dbReference type="Pfam" id="PF08508"/>
    </source>
</evidence>
<accession>A0A1Q5TBC4</accession>
<comment type="caution">
    <text evidence="4">The sequence shown here is derived from an EMBL/GenBank/DDBJ whole genome shotgun (WGS) entry which is preliminary data.</text>
</comment>
<reference evidence="4 5" key="1">
    <citation type="submission" date="2016-10" db="EMBL/GenBank/DDBJ databases">
        <title>Genome sequence of the ascomycete fungus Penicillium subrubescens.</title>
        <authorList>
            <person name="De Vries R.P."/>
            <person name="Peng M."/>
            <person name="Dilokpimol A."/>
            <person name="Hilden K."/>
            <person name="Makela M.R."/>
            <person name="Grigoriev I."/>
            <person name="Riley R."/>
            <person name="Granchi Z."/>
        </authorList>
    </citation>
    <scope>NUCLEOTIDE SEQUENCE [LARGE SCALE GENOMIC DNA]</scope>
    <source>
        <strain evidence="4 5">CBS 132785</strain>
    </source>
</reference>
<dbReference type="GO" id="GO:0044695">
    <property type="term" value="C:Dsc E3 ubiquitin ligase complex"/>
    <property type="evidence" value="ECO:0007669"/>
    <property type="project" value="InterPro"/>
</dbReference>
<organism evidence="4 5">
    <name type="scientific">Penicillium subrubescens</name>
    <dbReference type="NCBI Taxonomy" id="1316194"/>
    <lineage>
        <taxon>Eukaryota</taxon>
        <taxon>Fungi</taxon>
        <taxon>Dikarya</taxon>
        <taxon>Ascomycota</taxon>
        <taxon>Pezizomycotina</taxon>
        <taxon>Eurotiomycetes</taxon>
        <taxon>Eurotiomycetidae</taxon>
        <taxon>Eurotiales</taxon>
        <taxon>Aspergillaceae</taxon>
        <taxon>Penicillium</taxon>
    </lineage>
</organism>
<keyword evidence="5" id="KW-1185">Reference proteome</keyword>
<feature type="transmembrane region" description="Helical" evidence="2">
    <location>
        <begin position="161"/>
        <end position="180"/>
    </location>
</feature>
<keyword evidence="2" id="KW-0472">Membrane</keyword>